<dbReference type="RefSeq" id="WP_377799309.1">
    <property type="nucleotide sequence ID" value="NZ_JBHSLW010000023.1"/>
</dbReference>
<feature type="region of interest" description="Disordered" evidence="1">
    <location>
        <begin position="315"/>
        <end position="335"/>
    </location>
</feature>
<protein>
    <submittedName>
        <fullName evidence="2">Leukotoxin LktA family filamentous adhesin</fullName>
    </submittedName>
</protein>
<accession>A0ABW0ITD4</accession>
<dbReference type="InterPro" id="IPR011050">
    <property type="entry name" value="Pectin_lyase_fold/virulence"/>
</dbReference>
<dbReference type="EMBL" id="JBHSLW010000023">
    <property type="protein sequence ID" value="MFC5420952.1"/>
    <property type="molecule type" value="Genomic_DNA"/>
</dbReference>
<keyword evidence="3" id="KW-1185">Reference proteome</keyword>
<comment type="caution">
    <text evidence="2">The sequence shown here is derived from an EMBL/GenBank/DDBJ whole genome shotgun (WGS) entry which is preliminary data.</text>
</comment>
<dbReference type="NCBIfam" id="NF012204">
    <property type="entry name" value="adhes_FxxPxG"/>
    <property type="match status" value="1"/>
</dbReference>
<evidence type="ECO:0000313" key="3">
    <source>
        <dbReference type="Proteomes" id="UP001596053"/>
    </source>
</evidence>
<gene>
    <name evidence="2" type="ORF">ACFPOB_15450</name>
</gene>
<dbReference type="InterPro" id="IPR012334">
    <property type="entry name" value="Pectin_lyas_fold"/>
</dbReference>
<sequence length="6874" mass="667284">MSRRRATRSQALARSGESVLRYVVAPSERRPVLATLRQRCLVGQAMALALWNAPAFAQNIITPDGRTQTSVAVSGNTTTITTQTIAGAAGYNSFSRFEQGAGSTVNMHLPQGTGALVNIVRDGPVVINGILNSYRNGQIGGHVYFSDSAGFTVGPSGVVNTGRLTVNTPTREFLDQVIGPNGVVNETMAARLRANDVPISPDGRIAIDGAINARRGVSLNGHSVSVAGQIKTNAAPVDVAERRERHRTAFSQSVNTAGLRHGAAMVARKGGGIEIVAAGSVGISGRLSADATGRRAAGSVSVRSGRGTTIAPTARISSTGTAPAPRPAGAASAAPAVNTADGGTVSITSGAAIAIARGATIDVSAARDVAGKAGSAIVFADTNLNVEAGAVFRGSAGTSGDGGFLELSARRTVDLGAIDIDLSARNGKAGLLYIDPTDVVIGTGGNANMVFSGTDARITATDSITILGDGLVDTRNFNRNANGGVLSAANPSLGNSGNIEITAPRITVAGQLLAGVSPGSLYSGGDVTLTATAVDRRNSGKASAEAIIEVSGTITGRDIKLLADATGVSSFINLGPGIAMFAGLTNLSILTGLNGGYVASDITARVSVKDGASITATRDLVMSATGSQEATLPSVSVTAVSPMAISVTYADLKARVTAEVESGATLTAGRNLTAEAKNEATLGATALAVSAGQTVAEFAVAVGTTDIETKAIVSSGADVTVGSLSNVRVSAINENSFSTSATAMSISGGMVGLSVAYSDTRASAEARLGASLGSSGSRAGNVTVEALSDTSKNATSSAVTLGQNLVIETLQIANAMEVLFAPLTSRLGSREIGKFGSTLTLAKSDLSAISSIAADAGGTAPTVYATKTAVVSDIRDFALRAAADAAISSNSKNPTAVNPEAMVAMSAGVVYGDFRHTSRASVGAGATVDSNRIGVSATTAIPIANTWTNWAGFGETLSHLNGTFGVAGNILTSYASATSESSQLGLAGAVNYYKVTNDTEAYVGPGARLRQNSGLDSWTIALGTGALQSFDKAVTIAASTKTETIDVAGNYGIFSGTGTSGGAGSAIGGSFADLQRESRTVAAVGAGATITALELAVTAKTEDKIFAIAPTSGKAAGTFAANGIVVLTSIDNHTLASISNQAIVDVTSIDVKARQFVSLFTLTGAMTYGSENSVGISVAALDTAAVTRAYVGDNSDDLSNNRLGDGYGRGLITARSLDVDAVTDGRMLVASVAAAISDPNASKLSFFKGIAAGGKADAAVLRSGASGSISLTAAGSAAVATTTLGTSAWIDGAAVIGKDNGIVATDVAATNATVADVGSGTAAVNLAGRSSPLSGSLAGAVAIATFDNSTDARIAGTTITRAGDISVQSLAGGRQTVVGVSIAAGQSNSGAAAISAAVGIVTDSVTAQIRNSVIGGLSGASSGNDVLVNAYRATDIGIGGGAAYAGVQAGIGLALTYSSITDPSGRDGAAALITDTSFSAVDKLTVAAQTSSRIVSGAIAGGGGPDSNGLVGTIVINEVSPTTRAAVTGSTGAASRIAMDGDVLVVADGGRDSTHDAALASRLANSDQGPIDFTGRATNANAAANPVGASIIAIAGVLQGGANNAGVSFLSNTISQSHIALVENIDLTSSTTVSVRAQDGSLITGVAVGAGVATGPFAGVASVVQQTIDNVISARISGGSITSRDVAVQAQAASVIRGSAGSLGIGIGAAAVGLSIVESSIANNVAAAVAGAQIRASRDVVLAAASTATIETIAIGIAMSRNVGLAGSVANNTVATDIGATITGADIIAGNNLGVFSGNTDRITVSAGALGATAGAPSAAGGVSVVNNTIGGDTLASIANSSVDARAGGTGSLSYNAGQLVTAFDLSSANGPSAAQPSLAMTARSIHGLGVVATSQQSVLANAVTGGVAVFPISGAVAIVPIRNVLGGSTGATIDASFVDTRLTGTGSTAVAVEAASHSYAGTFITVGSAGGVAASGANTTNVMERSTRAALTNSTTGTTTPGYTGAGISALDVAANASQSAASNVLGFALGAGGAAAMGIVNTFAASTSASLDQGLVTAGRVGIAADTRNGFHAQTGTAVGGLGVGIGGAFVVGTSRNETLATVGGGSGQTVLNLNGGLAVAATSRNVFATVATGGAVAGVAGVAGMVSFVDVDNETRAGLYGAQVAIRPSATQTIGGVTSAAGVSVSASETTSITPKTAAGANASFAAGAAANIVNLDSLVQADIQGSGVVAPGAVSASAASDRTVSAETTTFGVGGSVGIGASVALISVGKSTPEGVSGELTSGGSGTLSRIGQLTAGNADLVLSAAGLASYRSYRGAAGAAMTDSALRDAAQTEYNLLLANGTVSGGALTLTTAGVTALISAAATGLGIADPNETQVRDWAATRYSAFRNGAVAYLLSDAGVSSYRAQVLPTTPDATDDQVRSAANSAYTRLLANGTVSNGVLSLSTAGVASYRAEAEASLGRAATEAEVRDYAARQYGFFVANRSRIAAPEAQSAAALLESTGSGTKAAVSGGSITSGSVAVSALSRTTTSSIASGLGAGGAVGVGAATAYTDVGDKVSARLDQISVSTGSIAVTASSTDGTGSAARVEARAGAGSLAAAAGAAVADGSIANEVKATLGGTLTVTGATTVNASNGQTSRSDAVGAAVAGGLALGISFASSRADSTVEAKYVDGSSLTGTGLTIGAQSTGAAHAAAIAGAGGLLAAGSGAEAKASDTTDVTALIGAGARASVGTGTITVSATASPDAKAAAYGSAVAGGLAVGAAVARADVGAMVNAQIMGNASLIANQFIAGTLSVTATGSVFGTMAGDAARLADATSGFARGGTSAAATAMAGSGAYYVSAVGTDARANNTSSVTARVGSYVGLSAGSATISATNTTLQTANATGVTVAGTAAVGTVNAQADAGTATNPGRTTASLGAHSIMTGSSTGRFTLTATGQDTQIVRAQAGSGGLYAGSGATGSTSNVSDVTVSVGDNAAIQAGLVTIGASHLAQYASLVDSLQAAALGASASKATNSANVDVLRELGAGARITAAGPGTAGCYLTSCLQAISVTSRNAYVQLDLGDSVRAAAGGGINGAGATSRTEIDGTSQVTLGDGVNLIAGLNPLAAPGPILVQAWTELTGKDTATLTTGGLLQGAGVSSHYRADVDNTVTLGNNVLLDSFGVVNLGTYTIADVEANAYVSTYGLASVGVAKADVTIRTDNQVLIGTNSRLIGLYDVNVTAGRDGAGLRTNTLTGTATALGYVRGVIAVPDADASTNLQHHARVEVGSGTTISSAQNVTLGAYDGALNADADGTGHGYQLYFIPVTEGSSSPGRSSSSTLVMNGTATAGIYNTQRIEIGCGVNASAQCGPNETPTIRLISGAPVTAGYTETFDPVAYITARYDAAVAGTLISGVSTSPVKAVRLSQLYAAGGNIFVNGSTVQGSGSLTANGGPSITVINRSNAYLVLDGGAYIPDSTGGQIVGSSGSLTRRSNPDATPSIIIDNAYAGQLDASGHGPALLISGDITNLGGLVSLNNTLGSFGFSGQRIDALQFNVTVPNGAVAVSSNGPNGLYNAGAAPESEWGHAITYPGAVPGALPQTYVINDTINAIANTLYFGNGATLNYNLYHRIEDGGNPGNRYSTIMYGNCIGYGATGMNCVGGYDFGNGIFFAQIPVVPKYRASNDVQAQGGGTKIYGAQVAIKATTININASIEAGRVTNWQGNIGGVVGDILRNGRQGWLDDGTTTVSFAGLFGGGWAAAGAAPVSYDVINNRLVMADVNASSGGGSVLLDGQIISTNTLGRIKINGGFGDVSLNNQSGLDLVVNRINTGTQAGVNAGISKITIVDRLITSGPNTTVYAYTPGSGIAKYQTHNGAQPILSGPGASAPVQFIAGDTTRYSPVSGTRYEWTQQLFVHKDGLIVNNPNAQGVWRYNSGTSTNPWVYVPAPATGIWGDGNSSGPDYWNQTSTPQGRVVNNPGGAGTVFFQTLQGGVIELINAMQHYENCNGGNPSFCSRDFRQEPGSTANTWWNYNYVKDAWLQITASVKADNPFEVSFAGNAAGRVNIASNSSVIQQGNIVNPSGTTTIIASGGSFTQVNNAMILSNHLTLNTRDSVGTASVAVKATLTSAAQLDIVTGSGGINLDITGSARVVALRADQTPGVYGDVKLQATGSLETVVTGAPNVVGRNITLVSEEGSVGSTTNLMQMRAVATQLPNGSYVDGVATVTARGDIGIAQIADDLRVGQIASQAGNVRIDVNAGRLVSASGQTAAQALSAEQLSQVSRSLKLTAADGAAAAAQASVAAFEKQVTQTYSQYATLLRNGGFVLEDTNGDGVNERMFKLNDNAIALYQAFADAELGAGANVDSYAAQRLAAYGDVFAKVYGSGWADQARFKPATLESNYNFSFSGADVTPGLATQITGDAVWTERQLVSAINKSALEPASGVVGNGTALVIGRDVTLNTAGSIGSLAPDVQVALSDIRNGTISNTQLAALAVATTAGTVKIFGQKQDGSLVEVTDLNTVPNGVTLTRVDVKQTAPLFINASGAFSGSAQGDVYVQSTGTPQAAGGTLTIGRITATGTINLQAPQAIAVATQADGTTPRNPVQIQTNGDLVLVAGGGGIGSAATPLTYQIGGKLVSASAAAGDVNLVVKGGDGQIGRIFASGTASLTATDGGIHGYLPGVAISANSIRLNATGNVGSATAALGLRVGPSGDVSGMVGGSAWLSGPALAGQTPTALRIGELAARNGLGVLADGQIDVLSRATSSAGAVSLTGARIVMATDAAVSAAGRVALASSSDIVLGRVASAIAAPAGSASIAVTATGAITGNGDGGILLDVRQAGGAVSLYAGDGIGTQSMALSFAAPTVSARSLRGGVRLAATGATRATTLQADTGALAISADGDLALDMVSSGAGATLSTSNGRLTLGTLTAGSGSTLSATGAIAITAASTSAGDLSITSTGAGVTAASIAAARDATLAAASFVSIANHLTAGGVATVAANGGAVDIVALTAVTDAVLTASGAVTLGSAMTMAGDIVIASTGASIAAASIGAARDATLTAASFVSISNHLTTGSVATVAADGGTLDIVALTAGTDAVLTASGAITLGAARTMAGDMSAASTGAGVTAASIAAARDTTLTAGTSIAVTTSLTTGGAATVAANGGTLDIIALTAGTDASLTASGAITLGSARTTSGDLSITSTIAGIMAGGIDTARDATLTAASFVSIANHLIAGGVATVAANGGAVDIVALTAGTDAVLTASGAITLGAARTMAGDMSAASTGAGVTAASIAAARDTTLTAGTSIAVTTSLTTGGAATVAANGGTLDIIALTAGTDASLTASGAVTLGSARTTSGDISITSATAGIMAGGIAAARDATLTAASLVSITNHLTTGSVATVAADGGTVDIVALTAGTDAVLTASGAITLGSATTMAGDIAIASTGASIAAASIGAARDATLTAASFVSIANHLTASGAATVAANGGAVDIIALNAGATSTVTASGAVTLVSAMTIAGDLWITSTGAGITAASMDTAQDATLTAGTFISVTTSLTTGGAATIAANGGTLDIVALTASAGATLTASDAVTLGSARATAGGISVTSTNAGITAARIEAARDATLGAAASISIANSLMSGGAVNVTARGGVLAIDSLLAGANASLKAVGAVTLGSARTTDGDLSISSTGAGITAADVKAEDDAILSAATGIVVTNGVIAGGGARLDVSDGALELRSLNAGATSALMASGAITLGSAATSAGDLAIASANASITAAGIDAAAAATLTAGTSIAITTSLTTGGAATVAANGGALDIVALTAGASSSLVASGAVALGEATATAGKLSVTSSNAGVTAASIDAAQDVTLTAETSIAVSGHLTAGGVVTAAANGGTLDIVSLTAGAGSTVVASGAVRLGSATSAADLSVISTGAGVAAATIAAAGDVTLAARTAIAVSAGMTSGGAAHLDVSDGTLDVANLVAGRSSVLTARGAVKLGSATTSAGDLAIASTDAGIAASSIVAAGDVTLGARSVIAVASGLFSGGAAHLDAGSGSLNVASMLAGGSSTLTASGAVTLGSVTTTASDLSVTSTNAGITATSIDVARDATLRAGAFVSVATGLRAGRGATVNANSGPLDIVALTAGASSTLTASGAVTLGSVTTTASDLSVTSTNAGITAASIDVARDATLRAGAFVSVATGLRAGRGVIVDVNSGPLDIVALTAGGSSALTASGAVTLGSVTTTASDLSVTSANAGITATSIDAAGDTTLTAGRSIAVADHLTTGGAATVAADRGRLDIIALTAGAGSTLKASDAVTLGSVTTTGGDLSVISTNAGIAAASITVAGDATLAARTAIAVTNQLISSGAARLDISDGTLDLANLVAGRSSTLTASGRVALGRAATDAGDLIVTSTNAGVAAASITVAGNATFAARTAIAVSNQLISSGAARLDISDGTLDLANLVAGRSSTLTASGKVALGRAATDAGDLIVTSTGAGIVTTSIRAEAGLTLRTQADLSAQLLAAGGTVRLAAGGSATVGTVSGGQDLAVSAEGPIVVGRVSARSGEVSINSLGGSISVGAVDSAGAITGATAGDIAFGLVRSATDVLLASSAGLIQVETLISGRDVGLQARSIAFDRVDAGRSAALSANENIVGARLVATDALVLQAGRSGVGSITLGTGAARGSTFRAPDDIRLGRFGAGDSIVIRGTRIAADIVQLPGGAELPLRLDLAGLRERSAQGVDLRVDAGRFQAGRFEVVDGLLSTTSSDFGIAAAFVPGALQVTSPSMAILANNRGPAPVTGYDAQLYQRDRVFSLAVNGKRLTTSAFIIGFDSDVVDAPSSISLGRDLARLGVVTPSGPSFGEIARGFVLGADGRWRSTTNDAETTASTGERSKPLVNLAGFEGQP</sequence>
<evidence type="ECO:0000313" key="2">
    <source>
        <dbReference type="EMBL" id="MFC5420952.1"/>
    </source>
</evidence>
<reference evidence="3" key="1">
    <citation type="journal article" date="2019" name="Int. J. Syst. Evol. Microbiol.">
        <title>The Global Catalogue of Microorganisms (GCM) 10K type strain sequencing project: providing services to taxonomists for standard genome sequencing and annotation.</title>
        <authorList>
            <consortium name="The Broad Institute Genomics Platform"/>
            <consortium name="The Broad Institute Genome Sequencing Center for Infectious Disease"/>
            <person name="Wu L."/>
            <person name="Ma J."/>
        </authorList>
    </citation>
    <scope>NUCLEOTIDE SEQUENCE [LARGE SCALE GENOMIC DNA]</scope>
    <source>
        <strain evidence="3">NCAIM B.01391</strain>
    </source>
</reference>
<dbReference type="SUPFAM" id="SSF51126">
    <property type="entry name" value="Pectin lyase-like"/>
    <property type="match status" value="1"/>
</dbReference>
<dbReference type="Proteomes" id="UP001596053">
    <property type="component" value="Unassembled WGS sequence"/>
</dbReference>
<evidence type="ECO:0000256" key="1">
    <source>
        <dbReference type="SAM" id="MobiDB-lite"/>
    </source>
</evidence>
<dbReference type="Gene3D" id="2.160.20.10">
    <property type="entry name" value="Single-stranded right-handed beta-helix, Pectin lyase-like"/>
    <property type="match status" value="1"/>
</dbReference>
<organism evidence="2 3">
    <name type="scientific">Bosea eneae</name>
    <dbReference type="NCBI Taxonomy" id="151454"/>
    <lineage>
        <taxon>Bacteria</taxon>
        <taxon>Pseudomonadati</taxon>
        <taxon>Pseudomonadota</taxon>
        <taxon>Alphaproteobacteria</taxon>
        <taxon>Hyphomicrobiales</taxon>
        <taxon>Boseaceae</taxon>
        <taxon>Bosea</taxon>
    </lineage>
</organism>
<proteinExistence type="predicted"/>
<name>A0ABW0ITD4_9HYPH</name>